<protein>
    <recommendedName>
        <fullName evidence="2">Dienelactone hydrolase domain-containing protein</fullName>
    </recommendedName>
</protein>
<dbReference type="Gene3D" id="3.40.50.1820">
    <property type="entry name" value="alpha/beta hydrolase"/>
    <property type="match status" value="1"/>
</dbReference>
<feature type="region of interest" description="Disordered" evidence="1">
    <location>
        <begin position="14"/>
        <end position="48"/>
    </location>
</feature>
<reference evidence="3 4" key="1">
    <citation type="journal article" date="2021" name="Nat. Commun.">
        <title>Genetic determinants of endophytism in the Arabidopsis root mycobiome.</title>
        <authorList>
            <person name="Mesny F."/>
            <person name="Miyauchi S."/>
            <person name="Thiergart T."/>
            <person name="Pickel B."/>
            <person name="Atanasova L."/>
            <person name="Karlsson M."/>
            <person name="Huettel B."/>
            <person name="Barry K.W."/>
            <person name="Haridas S."/>
            <person name="Chen C."/>
            <person name="Bauer D."/>
            <person name="Andreopoulos W."/>
            <person name="Pangilinan J."/>
            <person name="LaButti K."/>
            <person name="Riley R."/>
            <person name="Lipzen A."/>
            <person name="Clum A."/>
            <person name="Drula E."/>
            <person name="Henrissat B."/>
            <person name="Kohler A."/>
            <person name="Grigoriev I.V."/>
            <person name="Martin F.M."/>
            <person name="Hacquard S."/>
        </authorList>
    </citation>
    <scope>NUCLEOTIDE SEQUENCE [LARGE SCALE GENOMIC DNA]</scope>
    <source>
        <strain evidence="3 4">MPI-SDFR-AT-0080</strain>
    </source>
</reference>
<dbReference type="EMBL" id="JAGTJR010000083">
    <property type="protein sequence ID" value="KAH7014008.1"/>
    <property type="molecule type" value="Genomic_DNA"/>
</dbReference>
<organism evidence="3 4">
    <name type="scientific">Macrophomina phaseolina</name>
    <dbReference type="NCBI Taxonomy" id="35725"/>
    <lineage>
        <taxon>Eukaryota</taxon>
        <taxon>Fungi</taxon>
        <taxon>Dikarya</taxon>
        <taxon>Ascomycota</taxon>
        <taxon>Pezizomycotina</taxon>
        <taxon>Dothideomycetes</taxon>
        <taxon>Dothideomycetes incertae sedis</taxon>
        <taxon>Botryosphaeriales</taxon>
        <taxon>Botryosphaeriaceae</taxon>
        <taxon>Macrophomina</taxon>
    </lineage>
</organism>
<feature type="compositionally biased region" description="Pro residues" evidence="1">
    <location>
        <begin position="34"/>
        <end position="46"/>
    </location>
</feature>
<gene>
    <name evidence="3" type="ORF">B0J12DRAFT_443643</name>
</gene>
<accession>A0ABQ8FQS6</accession>
<comment type="caution">
    <text evidence="3">The sequence shown here is derived from an EMBL/GenBank/DDBJ whole genome shotgun (WGS) entry which is preliminary data.</text>
</comment>
<feature type="domain" description="Dienelactone hydrolase" evidence="2">
    <location>
        <begin position="94"/>
        <end position="147"/>
    </location>
</feature>
<dbReference type="InterPro" id="IPR002925">
    <property type="entry name" value="Dienelactn_hydro"/>
</dbReference>
<evidence type="ECO:0000313" key="3">
    <source>
        <dbReference type="EMBL" id="KAH7014008.1"/>
    </source>
</evidence>
<sequence length="162" mass="17843">MKYLQDPFYNTAPPTAVKGPTLDKDFTDQVYKDIPPPSSGPSPMGPNGPDFTNYRVAWMFRNLREGTLMQTIVADGNFDRVDPASLFSTGSFPPTYFIHGTADALVDHKFSGRAHQELKARGVETELVLVPDAPHGFDARAQPGDENFAVVAKGFEFLRAHV</sequence>
<evidence type="ECO:0000259" key="2">
    <source>
        <dbReference type="Pfam" id="PF01738"/>
    </source>
</evidence>
<dbReference type="SUPFAM" id="SSF53474">
    <property type="entry name" value="alpha/beta-Hydrolases"/>
    <property type="match status" value="1"/>
</dbReference>
<dbReference type="Pfam" id="PF01738">
    <property type="entry name" value="DLH"/>
    <property type="match status" value="1"/>
</dbReference>
<proteinExistence type="predicted"/>
<evidence type="ECO:0000256" key="1">
    <source>
        <dbReference type="SAM" id="MobiDB-lite"/>
    </source>
</evidence>
<dbReference type="Proteomes" id="UP000774617">
    <property type="component" value="Unassembled WGS sequence"/>
</dbReference>
<dbReference type="InterPro" id="IPR029058">
    <property type="entry name" value="AB_hydrolase_fold"/>
</dbReference>
<keyword evidence="4" id="KW-1185">Reference proteome</keyword>
<feature type="compositionally biased region" description="Basic and acidic residues" evidence="1">
    <location>
        <begin position="21"/>
        <end position="31"/>
    </location>
</feature>
<evidence type="ECO:0000313" key="4">
    <source>
        <dbReference type="Proteomes" id="UP000774617"/>
    </source>
</evidence>
<name>A0ABQ8FQS6_9PEZI</name>